<sequence length="396" mass="45781">MKSPIFNKTFTFVLVTWILQYYKNVSNISNSLYNVSQARRTLDDRNNRLLSKTEEENGTPDEQLERKSLLKEKDDGLKYVNESENEENIHSKAGEEEIKKEEDENKIRLKQLTKELDKLKYVEDLLKIKIFYAQYKMNNIRGKAALGNLMKKVKLKTDTDEEDNVEDTLEKIKSGYMKDTLKLKEIEEKIHLVQTQILENARYSSKDPKALLKEVGEKIHLMQTYVLDNVKHSAKDSKVLLKDVGEKFKSKKLHLVENVLSNAKEGTTKVKALKKNIFSKFRSFYEKDSYLEKKLFKIFCYVDKCENDPNITQKAFNIIKLKKYGPILGVPFSLILLGSIGFVAEAVYPLIFVCAGISIAMFMYILAKTLKYDISSYGITNPGFKEYVASFKRCIA</sequence>
<evidence type="ECO:0000313" key="2">
    <source>
        <dbReference type="EMBL" id="SBS90384.1"/>
    </source>
</evidence>
<organism evidence="2 3">
    <name type="scientific">Plasmodium ovale curtisi</name>
    <dbReference type="NCBI Taxonomy" id="864141"/>
    <lineage>
        <taxon>Eukaryota</taxon>
        <taxon>Sar</taxon>
        <taxon>Alveolata</taxon>
        <taxon>Apicomplexa</taxon>
        <taxon>Aconoidasida</taxon>
        <taxon>Haemosporida</taxon>
        <taxon>Plasmodiidae</taxon>
        <taxon>Plasmodium</taxon>
        <taxon>Plasmodium (Plasmodium)</taxon>
    </lineage>
</organism>
<evidence type="ECO:0000313" key="3">
    <source>
        <dbReference type="Proteomes" id="UP000078560"/>
    </source>
</evidence>
<dbReference type="EMBL" id="FLQU01000923">
    <property type="protein sequence ID" value="SBS90384.1"/>
    <property type="molecule type" value="Genomic_DNA"/>
</dbReference>
<dbReference type="Pfam" id="PF12420">
    <property type="entry name" value="DUF3671"/>
    <property type="match status" value="2"/>
</dbReference>
<keyword evidence="1" id="KW-0812">Transmembrane</keyword>
<dbReference type="AlphaFoldDB" id="A0A1A8WEB1"/>
<evidence type="ECO:0008006" key="4">
    <source>
        <dbReference type="Google" id="ProtNLM"/>
    </source>
</evidence>
<evidence type="ECO:0000256" key="1">
    <source>
        <dbReference type="SAM" id="Phobius"/>
    </source>
</evidence>
<feature type="transmembrane region" description="Helical" evidence="1">
    <location>
        <begin position="350"/>
        <end position="367"/>
    </location>
</feature>
<protein>
    <recommendedName>
        <fullName evidence="4">Pv-fam-b protein</fullName>
    </recommendedName>
</protein>
<keyword evidence="1" id="KW-1133">Transmembrane helix</keyword>
<feature type="transmembrane region" description="Helical" evidence="1">
    <location>
        <begin position="324"/>
        <end position="344"/>
    </location>
</feature>
<name>A0A1A8WEB1_PLAOA</name>
<accession>A0A1A8WEB1</accession>
<dbReference type="InterPro" id="IPR022139">
    <property type="entry name" value="Fam-L/Fam-M-like_plasmodium"/>
</dbReference>
<keyword evidence="1" id="KW-0472">Membrane</keyword>
<reference evidence="3" key="1">
    <citation type="submission" date="2016-05" db="EMBL/GenBank/DDBJ databases">
        <authorList>
            <person name="Naeem Raeece"/>
        </authorList>
    </citation>
    <scope>NUCLEOTIDE SEQUENCE [LARGE SCALE GENOMIC DNA]</scope>
</reference>
<dbReference type="Proteomes" id="UP000078560">
    <property type="component" value="Unassembled WGS sequence"/>
</dbReference>
<proteinExistence type="predicted"/>
<gene>
    <name evidence="2" type="ORF">POVCU2_0061080</name>
</gene>